<proteinExistence type="predicted"/>
<accession>X1KVE3</accession>
<name>X1KVE3_9ZZZZ</name>
<comment type="caution">
    <text evidence="1">The sequence shown here is derived from an EMBL/GenBank/DDBJ whole genome shotgun (WGS) entry which is preliminary data.</text>
</comment>
<evidence type="ECO:0000313" key="1">
    <source>
        <dbReference type="EMBL" id="GAI10673.1"/>
    </source>
</evidence>
<dbReference type="EMBL" id="BARV01006282">
    <property type="protein sequence ID" value="GAI10673.1"/>
    <property type="molecule type" value="Genomic_DNA"/>
</dbReference>
<feature type="non-terminal residue" evidence="1">
    <location>
        <position position="1"/>
    </location>
</feature>
<protein>
    <submittedName>
        <fullName evidence="1">Uncharacterized protein</fullName>
    </submittedName>
</protein>
<gene>
    <name evidence="1" type="ORF">S06H3_12863</name>
</gene>
<dbReference type="AlphaFoldDB" id="X1KVE3"/>
<reference evidence="1" key="1">
    <citation type="journal article" date="2014" name="Front. Microbiol.">
        <title>High frequency of phylogenetically diverse reductive dehalogenase-homologous genes in deep subseafloor sedimentary metagenomes.</title>
        <authorList>
            <person name="Kawai M."/>
            <person name="Futagami T."/>
            <person name="Toyoda A."/>
            <person name="Takaki Y."/>
            <person name="Nishi S."/>
            <person name="Hori S."/>
            <person name="Arai W."/>
            <person name="Tsubouchi T."/>
            <person name="Morono Y."/>
            <person name="Uchiyama I."/>
            <person name="Ito T."/>
            <person name="Fujiyama A."/>
            <person name="Inagaki F."/>
            <person name="Takami H."/>
        </authorList>
    </citation>
    <scope>NUCLEOTIDE SEQUENCE</scope>
    <source>
        <strain evidence="1">Expedition CK06-06</strain>
    </source>
</reference>
<sequence length="346" mass="37875">EVFRAPGSITEDSAVFTGGACEDIDIIDSQITINGGNIYCGKDLDIKGESIVKVYDNLETEDPDPDDGIIENLEGQVLVGGNNGISGEEKITAEAICANNVCTEKCEGYPPLDTGCPPEDKRELPTVDFYSDYPECNSSDSFKCRAKAAENDGDCHILCNGLPCTHPSDKCIYSRQEFDALLSEVGNGETLTLNPDKLRNIIFYVTGWIKLERNRNLIVNGTLVADGDINIGKRGEEPSHVTINQPDTSPSGFLSQGKITFSYADFDITGVIYALNPMTIENVQVTSNIKGGIMARKMNFEDIGQLNITLDNDIIEYGLGYKIDGLWVGQPEFSPVITIDHWEESY</sequence>
<organism evidence="1">
    <name type="scientific">marine sediment metagenome</name>
    <dbReference type="NCBI Taxonomy" id="412755"/>
    <lineage>
        <taxon>unclassified sequences</taxon>
        <taxon>metagenomes</taxon>
        <taxon>ecological metagenomes</taxon>
    </lineage>
</organism>